<organism evidence="2 3">
    <name type="scientific">Amylocarpus encephaloides</name>
    <dbReference type="NCBI Taxonomy" id="45428"/>
    <lineage>
        <taxon>Eukaryota</taxon>
        <taxon>Fungi</taxon>
        <taxon>Dikarya</taxon>
        <taxon>Ascomycota</taxon>
        <taxon>Pezizomycotina</taxon>
        <taxon>Leotiomycetes</taxon>
        <taxon>Helotiales</taxon>
        <taxon>Helotiales incertae sedis</taxon>
        <taxon>Amylocarpus</taxon>
    </lineage>
</organism>
<comment type="caution">
    <text evidence="2">The sequence shown here is derived from an EMBL/GenBank/DDBJ whole genome shotgun (WGS) entry which is preliminary data.</text>
</comment>
<evidence type="ECO:0000313" key="2">
    <source>
        <dbReference type="EMBL" id="KAG9231514.1"/>
    </source>
</evidence>
<feature type="compositionally biased region" description="Polar residues" evidence="1">
    <location>
        <begin position="35"/>
        <end position="47"/>
    </location>
</feature>
<feature type="region of interest" description="Disordered" evidence="1">
    <location>
        <begin position="1"/>
        <end position="91"/>
    </location>
</feature>
<dbReference type="AlphaFoldDB" id="A0A9P7YD40"/>
<accession>A0A9P7YD40</accession>
<dbReference type="Proteomes" id="UP000824998">
    <property type="component" value="Unassembled WGS sequence"/>
</dbReference>
<feature type="compositionally biased region" description="Low complexity" evidence="1">
    <location>
        <begin position="1"/>
        <end position="19"/>
    </location>
</feature>
<evidence type="ECO:0000313" key="3">
    <source>
        <dbReference type="Proteomes" id="UP000824998"/>
    </source>
</evidence>
<proteinExistence type="predicted"/>
<keyword evidence="3" id="KW-1185">Reference proteome</keyword>
<sequence>MAPTESTPLSSPNPSSSEPKSSKGDDRPEEAQPETDPSTTENLQSTVGAHRPVYGDTSPRSNLDQEYHGTAHVLGSRGRKPSRKRVGTALE</sequence>
<name>A0A9P7YD40_9HELO</name>
<feature type="compositionally biased region" description="Basic and acidic residues" evidence="1">
    <location>
        <begin position="20"/>
        <end position="30"/>
    </location>
</feature>
<feature type="compositionally biased region" description="Basic residues" evidence="1">
    <location>
        <begin position="77"/>
        <end position="91"/>
    </location>
</feature>
<evidence type="ECO:0000256" key="1">
    <source>
        <dbReference type="SAM" id="MobiDB-lite"/>
    </source>
</evidence>
<dbReference type="EMBL" id="MU251597">
    <property type="protein sequence ID" value="KAG9231514.1"/>
    <property type="molecule type" value="Genomic_DNA"/>
</dbReference>
<protein>
    <submittedName>
        <fullName evidence="2">Uncharacterized protein</fullName>
    </submittedName>
</protein>
<gene>
    <name evidence="2" type="ORF">BJ875DRAFT_486936</name>
</gene>
<reference evidence="2" key="1">
    <citation type="journal article" date="2021" name="IMA Fungus">
        <title>Genomic characterization of three marine fungi, including Emericellopsis atlantica sp. nov. with signatures of a generalist lifestyle and marine biomass degradation.</title>
        <authorList>
            <person name="Hagestad O.C."/>
            <person name="Hou L."/>
            <person name="Andersen J.H."/>
            <person name="Hansen E.H."/>
            <person name="Altermark B."/>
            <person name="Li C."/>
            <person name="Kuhnert E."/>
            <person name="Cox R.J."/>
            <person name="Crous P.W."/>
            <person name="Spatafora J.W."/>
            <person name="Lail K."/>
            <person name="Amirebrahimi M."/>
            <person name="Lipzen A."/>
            <person name="Pangilinan J."/>
            <person name="Andreopoulos W."/>
            <person name="Hayes R.D."/>
            <person name="Ng V."/>
            <person name="Grigoriev I.V."/>
            <person name="Jackson S.A."/>
            <person name="Sutton T.D.S."/>
            <person name="Dobson A.D.W."/>
            <person name="Rama T."/>
        </authorList>
    </citation>
    <scope>NUCLEOTIDE SEQUENCE</scope>
    <source>
        <strain evidence="2">TRa018bII</strain>
    </source>
</reference>